<organism evidence="2 3">
    <name type="scientific">Pholiota conissans</name>
    <dbReference type="NCBI Taxonomy" id="109636"/>
    <lineage>
        <taxon>Eukaryota</taxon>
        <taxon>Fungi</taxon>
        <taxon>Dikarya</taxon>
        <taxon>Basidiomycota</taxon>
        <taxon>Agaricomycotina</taxon>
        <taxon>Agaricomycetes</taxon>
        <taxon>Agaricomycetidae</taxon>
        <taxon>Agaricales</taxon>
        <taxon>Agaricineae</taxon>
        <taxon>Strophariaceae</taxon>
        <taxon>Pholiota</taxon>
    </lineage>
</organism>
<feature type="compositionally biased region" description="Polar residues" evidence="1">
    <location>
        <begin position="310"/>
        <end position="319"/>
    </location>
</feature>
<protein>
    <submittedName>
        <fullName evidence="2">Uncharacterized protein</fullName>
    </submittedName>
</protein>
<proteinExistence type="predicted"/>
<evidence type="ECO:0000313" key="3">
    <source>
        <dbReference type="Proteomes" id="UP000807469"/>
    </source>
</evidence>
<sequence length="446" mass="48620">MALIISITVICRSENLFQALLIKHLLYNLGDPAGLCSDPHGFQYLRGFCRRVWRVRVRVKHFKPSLNPYPWEGVCGRYFGAHEHSYNIVRVRRKMKVHGQEGWREKCMSRWCPMCGDVASATLHGEAQTEAGVEERWQQGASQVAGRRTRLVVMTWRVHGRAVHLRGLNVDGAVAQLVVGQTRVVILKIAGKGKGGWCGGKREKANRGTQLMEQSITPVACKAYSCALLKIIMEKKKNKGKATHRAEDRSCNLRQTNDEHSLDAINASSNSTASLSGIIVQPITQAVAPLHLSGPRIEIPDNAEAEGSDSVKSQSQNRALFSVAGPPQDTLQPRRRRTKDPDPAFLQRINNSHSRFRNSVPGSQSSSYGTSGASGPPSSNAHSGAPSSTSSARKAQPGAPTTAVPSLLPLQGIYTQQFQPSSPSAGPSIRINQTLSSLASGKRLFL</sequence>
<gene>
    <name evidence="2" type="ORF">BDN70DRAFT_902138</name>
</gene>
<feature type="compositionally biased region" description="Low complexity" evidence="1">
    <location>
        <begin position="359"/>
        <end position="392"/>
    </location>
</feature>
<reference evidence="2" key="1">
    <citation type="submission" date="2020-11" db="EMBL/GenBank/DDBJ databases">
        <authorList>
            <consortium name="DOE Joint Genome Institute"/>
            <person name="Ahrendt S."/>
            <person name="Riley R."/>
            <person name="Andreopoulos W."/>
            <person name="Labutti K."/>
            <person name="Pangilinan J."/>
            <person name="Ruiz-Duenas F.J."/>
            <person name="Barrasa J.M."/>
            <person name="Sanchez-Garcia M."/>
            <person name="Camarero S."/>
            <person name="Miyauchi S."/>
            <person name="Serrano A."/>
            <person name="Linde D."/>
            <person name="Babiker R."/>
            <person name="Drula E."/>
            <person name="Ayuso-Fernandez I."/>
            <person name="Pacheco R."/>
            <person name="Padilla G."/>
            <person name="Ferreira P."/>
            <person name="Barriuso J."/>
            <person name="Kellner H."/>
            <person name="Castanera R."/>
            <person name="Alfaro M."/>
            <person name="Ramirez L."/>
            <person name="Pisabarro A.G."/>
            <person name="Kuo A."/>
            <person name="Tritt A."/>
            <person name="Lipzen A."/>
            <person name="He G."/>
            <person name="Yan M."/>
            <person name="Ng V."/>
            <person name="Cullen D."/>
            <person name="Martin F."/>
            <person name="Rosso M.-N."/>
            <person name="Henrissat B."/>
            <person name="Hibbett D."/>
            <person name="Martinez A.T."/>
            <person name="Grigoriev I.V."/>
        </authorList>
    </citation>
    <scope>NUCLEOTIDE SEQUENCE</scope>
    <source>
        <strain evidence="2">CIRM-BRFM 674</strain>
    </source>
</reference>
<dbReference type="Proteomes" id="UP000807469">
    <property type="component" value="Unassembled WGS sequence"/>
</dbReference>
<comment type="caution">
    <text evidence="2">The sequence shown here is derived from an EMBL/GenBank/DDBJ whole genome shotgun (WGS) entry which is preliminary data.</text>
</comment>
<evidence type="ECO:0000313" key="2">
    <source>
        <dbReference type="EMBL" id="KAF9470402.1"/>
    </source>
</evidence>
<accession>A0A9P5YI96</accession>
<dbReference type="EMBL" id="MU156022">
    <property type="protein sequence ID" value="KAF9470402.1"/>
    <property type="molecule type" value="Genomic_DNA"/>
</dbReference>
<keyword evidence="3" id="KW-1185">Reference proteome</keyword>
<name>A0A9P5YI96_9AGAR</name>
<evidence type="ECO:0000256" key="1">
    <source>
        <dbReference type="SAM" id="MobiDB-lite"/>
    </source>
</evidence>
<dbReference type="AlphaFoldDB" id="A0A9P5YI96"/>
<feature type="region of interest" description="Disordered" evidence="1">
    <location>
        <begin position="298"/>
        <end position="404"/>
    </location>
</feature>